<accession>A0A2S8FXH8</accession>
<reference evidence="2 3" key="1">
    <citation type="submission" date="2018-02" db="EMBL/GenBank/DDBJ databases">
        <title>Comparative genomes isolates from brazilian mangrove.</title>
        <authorList>
            <person name="Araujo J.E."/>
            <person name="Taketani R.G."/>
            <person name="Silva M.C.P."/>
            <person name="Loureco M.V."/>
            <person name="Andreote F.D."/>
        </authorList>
    </citation>
    <scope>NUCLEOTIDE SEQUENCE [LARGE SCALE GENOMIC DNA]</scope>
    <source>
        <strain evidence="2 3">HEX-2 MGV</strain>
    </source>
</reference>
<evidence type="ECO:0000313" key="2">
    <source>
        <dbReference type="EMBL" id="PQO36875.1"/>
    </source>
</evidence>
<keyword evidence="1" id="KW-0812">Transmembrane</keyword>
<feature type="transmembrane region" description="Helical" evidence="1">
    <location>
        <begin position="39"/>
        <end position="59"/>
    </location>
</feature>
<protein>
    <submittedName>
        <fullName evidence="2">Uncharacterized protein</fullName>
    </submittedName>
</protein>
<evidence type="ECO:0000256" key="1">
    <source>
        <dbReference type="SAM" id="Phobius"/>
    </source>
</evidence>
<name>A0A2S8FXH8_9BACT</name>
<keyword evidence="1" id="KW-1133">Transmembrane helix</keyword>
<dbReference type="EMBL" id="PUIA01000017">
    <property type="protein sequence ID" value="PQO36875.1"/>
    <property type="molecule type" value="Genomic_DNA"/>
</dbReference>
<organism evidence="2 3">
    <name type="scientific">Blastopirellula marina</name>
    <dbReference type="NCBI Taxonomy" id="124"/>
    <lineage>
        <taxon>Bacteria</taxon>
        <taxon>Pseudomonadati</taxon>
        <taxon>Planctomycetota</taxon>
        <taxon>Planctomycetia</taxon>
        <taxon>Pirellulales</taxon>
        <taxon>Pirellulaceae</taxon>
        <taxon>Blastopirellula</taxon>
    </lineage>
</organism>
<sequence length="64" mass="7605">MRRVESLRELRISERALALAVDETGNRKKMVPQPMWAEGLYPLFMMLPPFYLITTMRIGRKHEE</sequence>
<evidence type="ECO:0000313" key="3">
    <source>
        <dbReference type="Proteomes" id="UP000240009"/>
    </source>
</evidence>
<gene>
    <name evidence="2" type="ORF">C5Y96_06835</name>
</gene>
<proteinExistence type="predicted"/>
<dbReference type="AlphaFoldDB" id="A0A2S8FXH8"/>
<dbReference type="Proteomes" id="UP000240009">
    <property type="component" value="Unassembled WGS sequence"/>
</dbReference>
<comment type="caution">
    <text evidence="2">The sequence shown here is derived from an EMBL/GenBank/DDBJ whole genome shotgun (WGS) entry which is preliminary data.</text>
</comment>
<keyword evidence="1" id="KW-0472">Membrane</keyword>